<dbReference type="VEuPathDB" id="FungiDB:TRICI_005356"/>
<evidence type="ECO:0000256" key="3">
    <source>
        <dbReference type="ARBA" id="ARBA00023128"/>
    </source>
</evidence>
<keyword evidence="3" id="KW-0496">Mitochondrion</keyword>
<name>A0A642UTB5_9ASCO</name>
<evidence type="ECO:0000313" key="6">
    <source>
        <dbReference type="EMBL" id="KAA8905028.1"/>
    </source>
</evidence>
<dbReference type="Proteomes" id="UP000761534">
    <property type="component" value="Unassembled WGS sequence"/>
</dbReference>
<evidence type="ECO:0000256" key="4">
    <source>
        <dbReference type="RuleBase" id="RU368087"/>
    </source>
</evidence>
<organism evidence="6 7">
    <name type="scientific">Trichomonascus ciferrii</name>
    <dbReference type="NCBI Taxonomy" id="44093"/>
    <lineage>
        <taxon>Eukaryota</taxon>
        <taxon>Fungi</taxon>
        <taxon>Dikarya</taxon>
        <taxon>Ascomycota</taxon>
        <taxon>Saccharomycotina</taxon>
        <taxon>Dipodascomycetes</taxon>
        <taxon>Dipodascales</taxon>
        <taxon>Trichomonascaceae</taxon>
        <taxon>Trichomonascus</taxon>
        <taxon>Trichomonascus ciferrii complex</taxon>
    </lineage>
</organism>
<evidence type="ECO:0000256" key="2">
    <source>
        <dbReference type="ARBA" id="ARBA00010901"/>
    </source>
</evidence>
<sequence length="112" mass="12610">MLLNTIARRSVARAPTMARFYSEGATGSPRNEQSADAFNKRERATEDYYFHQHEAEKLKALKATLSKAKEEKAASEQKIEAVQKEIDANEARLKQAKDQAQNSQGAEKKLNQ</sequence>
<dbReference type="InterPro" id="IPR007648">
    <property type="entry name" value="ATPase_inhibitor_mt"/>
</dbReference>
<reference evidence="6" key="1">
    <citation type="journal article" date="2019" name="G3 (Bethesda)">
        <title>Genome Assemblies of Two Rare Opportunistic Yeast Pathogens: Diutina rugosa (syn. Candida rugosa) and Trichomonascus ciferrii (syn. Candida ciferrii).</title>
        <authorList>
            <person name="Mixao V."/>
            <person name="Saus E."/>
            <person name="Hansen A.P."/>
            <person name="Lass-Florl C."/>
            <person name="Gabaldon T."/>
        </authorList>
    </citation>
    <scope>NUCLEOTIDE SEQUENCE</scope>
    <source>
        <strain evidence="6">CBS 4856</strain>
    </source>
</reference>
<evidence type="ECO:0000256" key="5">
    <source>
        <dbReference type="SAM" id="MobiDB-lite"/>
    </source>
</evidence>
<protein>
    <recommendedName>
        <fullName evidence="4">ATPase inhibitor, mitochondrial</fullName>
    </recommendedName>
</protein>
<evidence type="ECO:0000313" key="7">
    <source>
        <dbReference type="Proteomes" id="UP000761534"/>
    </source>
</evidence>
<dbReference type="OrthoDB" id="5532350at2759"/>
<comment type="function">
    <text evidence="4">Inhibits the enzyme activity of ATPase.</text>
</comment>
<dbReference type="GO" id="GO:0005739">
    <property type="term" value="C:mitochondrion"/>
    <property type="evidence" value="ECO:0007669"/>
    <property type="project" value="UniProtKB-SubCell"/>
</dbReference>
<dbReference type="Gene3D" id="1.20.5.500">
    <property type="entry name" value="Single helix bin"/>
    <property type="match status" value="1"/>
</dbReference>
<gene>
    <name evidence="6" type="ORF">TRICI_005356</name>
</gene>
<dbReference type="GO" id="GO:0042030">
    <property type="term" value="F:ATPase inhibitor activity"/>
    <property type="evidence" value="ECO:0007669"/>
    <property type="project" value="InterPro"/>
</dbReference>
<dbReference type="EMBL" id="SWFS01000420">
    <property type="protein sequence ID" value="KAA8905028.1"/>
    <property type="molecule type" value="Genomic_DNA"/>
</dbReference>
<dbReference type="SUPFAM" id="SSF64602">
    <property type="entry name" value="F1 ATPase inhibitor, IF1, C-terminal domain"/>
    <property type="match status" value="1"/>
</dbReference>
<feature type="region of interest" description="Disordered" evidence="5">
    <location>
        <begin position="90"/>
        <end position="112"/>
    </location>
</feature>
<proteinExistence type="inferred from homology"/>
<comment type="subcellular location">
    <subcellularLocation>
        <location evidence="1">Mitochondrion</location>
    </subcellularLocation>
</comment>
<accession>A0A642UTB5</accession>
<comment type="caution">
    <text evidence="6">The sequence shown here is derived from an EMBL/GenBank/DDBJ whole genome shotgun (WGS) entry which is preliminary data.</text>
</comment>
<evidence type="ECO:0000256" key="1">
    <source>
        <dbReference type="ARBA" id="ARBA00004173"/>
    </source>
</evidence>
<keyword evidence="7" id="KW-1185">Reference proteome</keyword>
<comment type="similarity">
    <text evidence="2 4">Belongs to the ATPase inhibitor family.</text>
</comment>
<dbReference type="Pfam" id="PF04568">
    <property type="entry name" value="IATP"/>
    <property type="match status" value="1"/>
</dbReference>
<dbReference type="AlphaFoldDB" id="A0A642UTB5"/>